<dbReference type="Gene3D" id="4.10.240.10">
    <property type="entry name" value="Zn(2)-C6 fungal-type DNA-binding domain"/>
    <property type="match status" value="1"/>
</dbReference>
<dbReference type="InterPro" id="IPR001138">
    <property type="entry name" value="Zn2Cys6_DnaBD"/>
</dbReference>
<keyword evidence="3" id="KW-0805">Transcription regulation</keyword>
<dbReference type="CDD" id="cd12148">
    <property type="entry name" value="fungal_TF_MHR"/>
    <property type="match status" value="1"/>
</dbReference>
<evidence type="ECO:0000256" key="6">
    <source>
        <dbReference type="ARBA" id="ARBA00023242"/>
    </source>
</evidence>
<protein>
    <recommendedName>
        <fullName evidence="8">Zn(2)-C6 fungal-type domain-containing protein</fullName>
    </recommendedName>
</protein>
<dbReference type="GO" id="GO:0000981">
    <property type="term" value="F:DNA-binding transcription factor activity, RNA polymerase II-specific"/>
    <property type="evidence" value="ECO:0007669"/>
    <property type="project" value="InterPro"/>
</dbReference>
<dbReference type="GO" id="GO:0000976">
    <property type="term" value="F:transcription cis-regulatory region binding"/>
    <property type="evidence" value="ECO:0007669"/>
    <property type="project" value="TreeGrafter"/>
</dbReference>
<dbReference type="SMART" id="SM00066">
    <property type="entry name" value="GAL4"/>
    <property type="match status" value="1"/>
</dbReference>
<proteinExistence type="predicted"/>
<evidence type="ECO:0000256" key="2">
    <source>
        <dbReference type="ARBA" id="ARBA00022723"/>
    </source>
</evidence>
<dbReference type="Pfam" id="PF00172">
    <property type="entry name" value="Zn_clus"/>
    <property type="match status" value="1"/>
</dbReference>
<keyword evidence="4" id="KW-0238">DNA-binding</keyword>
<evidence type="ECO:0000256" key="5">
    <source>
        <dbReference type="ARBA" id="ARBA00023163"/>
    </source>
</evidence>
<dbReference type="RefSeq" id="XP_007868378.1">
    <property type="nucleotide sequence ID" value="XM_007870187.1"/>
</dbReference>
<sequence length="820" mass="91631">MGRQSRLPGACTHCKKLKMKCDFPKNENVCKRCKAGGHQCVVEGRKPRTAPNKREYLLAQIRQKDAIIESLLKQLHNPYLATPLSIASYRMATSPSDKNNQDVIAWLDRLQESVRTAGGKGGPTAFSLSSREKERGDEQGSESEEEHEQSQKTEQDEDDDDTTGPPTLPDAAVPLGLIANLSLSNTTKKTKGKNKAQMTAKEREESLDDDNVGVANETYFMPGPASDLNIRANLIEQHSPPEILVHGLVTPQDVEKLFDIYFTKINPFLSLLNPILHTPSTTFARCPFLFTVICAISSRFYPEKSEIYAIAMHFAKSEAANALINGWKSVELCQAYLLMSYYAVPAKRWEEDRSWLYTGLAIRLATDLNLHQVSTVKSNTEKAAREVLNRTRTWMICFNLDRSVATQFGKPSTIKEDYITRHCKDWYKSSPYNDKYDIHICAYSTLLRIVAEFHEAIYSDPDSPTGLNKNMDFREVTLEHDRKLEAFQDEWTRKFDEDSDPNDPGCCIRVALAPFLVNYSRLVMYSFGFQQAFERGIELADRLFFTKCFESAKNVVRIMIEDLAPSGYMKYSPDGYFVFAAFASAFLLKLLRPEFAKLLTPESETQIYDLIARLIQIQSSPEIAIDDRHTPKLYARFLAGLLQKHRHDGATSGRLQIFQPPSGNVSTSAGFAIPPGSTASSQVFSVAPPQAGYQDVGHTRSVAGRDGRPLTPVYEPETTYAQATGPIDLGGFLDSSDFAMSDLNGGFEQEMLATMRAIKNPAWWDNMMMPGFSWTSNAPMAQANGINGVNGMMGHPAQNGDAMPYMNGMNRMNLAPVPIG</sequence>
<dbReference type="KEGG" id="gtr:GLOTRDRAFT_140011"/>
<evidence type="ECO:0000256" key="3">
    <source>
        <dbReference type="ARBA" id="ARBA00023015"/>
    </source>
</evidence>
<dbReference type="InterPro" id="IPR036864">
    <property type="entry name" value="Zn2-C6_fun-type_DNA-bd_sf"/>
</dbReference>
<dbReference type="EMBL" id="KB469306">
    <property type="protein sequence ID" value="EPQ53074.1"/>
    <property type="molecule type" value="Genomic_DNA"/>
</dbReference>
<dbReference type="PANTHER" id="PTHR31845:SF19">
    <property type="entry name" value="TRANSCRIPTION FACTOR DOMAIN-CONTAINING PROTEIN"/>
    <property type="match status" value="1"/>
</dbReference>
<dbReference type="GO" id="GO:0008270">
    <property type="term" value="F:zinc ion binding"/>
    <property type="evidence" value="ECO:0007669"/>
    <property type="project" value="InterPro"/>
</dbReference>
<dbReference type="GO" id="GO:0006351">
    <property type="term" value="P:DNA-templated transcription"/>
    <property type="evidence" value="ECO:0007669"/>
    <property type="project" value="InterPro"/>
</dbReference>
<dbReference type="PANTHER" id="PTHR31845">
    <property type="entry name" value="FINGER DOMAIN PROTEIN, PUTATIVE-RELATED"/>
    <property type="match status" value="1"/>
</dbReference>
<evidence type="ECO:0000256" key="4">
    <source>
        <dbReference type="ARBA" id="ARBA00023125"/>
    </source>
</evidence>
<dbReference type="AlphaFoldDB" id="S7RKA4"/>
<evidence type="ECO:0000256" key="1">
    <source>
        <dbReference type="ARBA" id="ARBA00004123"/>
    </source>
</evidence>
<dbReference type="SUPFAM" id="SSF57701">
    <property type="entry name" value="Zn2/Cys6 DNA-binding domain"/>
    <property type="match status" value="1"/>
</dbReference>
<accession>S7RKA4</accession>
<evidence type="ECO:0000313" key="9">
    <source>
        <dbReference type="EMBL" id="EPQ53074.1"/>
    </source>
</evidence>
<dbReference type="Proteomes" id="UP000030669">
    <property type="component" value="Unassembled WGS sequence"/>
</dbReference>
<dbReference type="PROSITE" id="PS00463">
    <property type="entry name" value="ZN2_CY6_FUNGAL_1"/>
    <property type="match status" value="1"/>
</dbReference>
<gene>
    <name evidence="9" type="ORF">GLOTRDRAFT_140011</name>
</gene>
<evidence type="ECO:0000259" key="8">
    <source>
        <dbReference type="PROSITE" id="PS50048"/>
    </source>
</evidence>
<keyword evidence="6" id="KW-0539">Nucleus</keyword>
<dbReference type="CDD" id="cd00067">
    <property type="entry name" value="GAL4"/>
    <property type="match status" value="1"/>
</dbReference>
<evidence type="ECO:0000256" key="7">
    <source>
        <dbReference type="SAM" id="MobiDB-lite"/>
    </source>
</evidence>
<keyword evidence="2" id="KW-0479">Metal-binding</keyword>
<feature type="domain" description="Zn(2)-C6 fungal-type" evidence="8">
    <location>
        <begin position="10"/>
        <end position="42"/>
    </location>
</feature>
<dbReference type="GeneID" id="19304409"/>
<dbReference type="GO" id="GO:0005634">
    <property type="term" value="C:nucleus"/>
    <property type="evidence" value="ECO:0007669"/>
    <property type="project" value="UniProtKB-SubCell"/>
</dbReference>
<dbReference type="Pfam" id="PF04082">
    <property type="entry name" value="Fungal_trans"/>
    <property type="match status" value="1"/>
</dbReference>
<dbReference type="SMART" id="SM00906">
    <property type="entry name" value="Fungal_trans"/>
    <property type="match status" value="1"/>
</dbReference>
<name>S7RKA4_GLOTA</name>
<dbReference type="HOGENOM" id="CLU_004538_2_0_1"/>
<comment type="subcellular location">
    <subcellularLocation>
        <location evidence="1">Nucleus</location>
    </subcellularLocation>
</comment>
<dbReference type="eggNOG" id="ENOG502SM5N">
    <property type="taxonomic scope" value="Eukaryota"/>
</dbReference>
<reference evidence="9 10" key="1">
    <citation type="journal article" date="2012" name="Science">
        <title>The Paleozoic origin of enzymatic lignin decomposition reconstructed from 31 fungal genomes.</title>
        <authorList>
            <person name="Floudas D."/>
            <person name="Binder M."/>
            <person name="Riley R."/>
            <person name="Barry K."/>
            <person name="Blanchette R.A."/>
            <person name="Henrissat B."/>
            <person name="Martinez A.T."/>
            <person name="Otillar R."/>
            <person name="Spatafora J.W."/>
            <person name="Yadav J.S."/>
            <person name="Aerts A."/>
            <person name="Benoit I."/>
            <person name="Boyd A."/>
            <person name="Carlson A."/>
            <person name="Copeland A."/>
            <person name="Coutinho P.M."/>
            <person name="de Vries R.P."/>
            <person name="Ferreira P."/>
            <person name="Findley K."/>
            <person name="Foster B."/>
            <person name="Gaskell J."/>
            <person name="Glotzer D."/>
            <person name="Gorecki P."/>
            <person name="Heitman J."/>
            <person name="Hesse C."/>
            <person name="Hori C."/>
            <person name="Igarashi K."/>
            <person name="Jurgens J.A."/>
            <person name="Kallen N."/>
            <person name="Kersten P."/>
            <person name="Kohler A."/>
            <person name="Kuees U."/>
            <person name="Kumar T.K.A."/>
            <person name="Kuo A."/>
            <person name="LaButti K."/>
            <person name="Larrondo L.F."/>
            <person name="Lindquist E."/>
            <person name="Ling A."/>
            <person name="Lombard V."/>
            <person name="Lucas S."/>
            <person name="Lundell T."/>
            <person name="Martin R."/>
            <person name="McLaughlin D.J."/>
            <person name="Morgenstern I."/>
            <person name="Morin E."/>
            <person name="Murat C."/>
            <person name="Nagy L.G."/>
            <person name="Nolan M."/>
            <person name="Ohm R.A."/>
            <person name="Patyshakuliyeva A."/>
            <person name="Rokas A."/>
            <person name="Ruiz-Duenas F.J."/>
            <person name="Sabat G."/>
            <person name="Salamov A."/>
            <person name="Samejima M."/>
            <person name="Schmutz J."/>
            <person name="Slot J.C."/>
            <person name="St John F."/>
            <person name="Stenlid J."/>
            <person name="Sun H."/>
            <person name="Sun S."/>
            <person name="Syed K."/>
            <person name="Tsang A."/>
            <person name="Wiebenga A."/>
            <person name="Young D."/>
            <person name="Pisabarro A."/>
            <person name="Eastwood D.C."/>
            <person name="Martin F."/>
            <person name="Cullen D."/>
            <person name="Grigoriev I.V."/>
            <person name="Hibbett D.S."/>
        </authorList>
    </citation>
    <scope>NUCLEOTIDE SEQUENCE [LARGE SCALE GENOMIC DNA]</scope>
    <source>
        <strain evidence="9 10">ATCC 11539</strain>
    </source>
</reference>
<dbReference type="InterPro" id="IPR051089">
    <property type="entry name" value="prtT"/>
</dbReference>
<evidence type="ECO:0000313" key="10">
    <source>
        <dbReference type="Proteomes" id="UP000030669"/>
    </source>
</evidence>
<dbReference type="PROSITE" id="PS50048">
    <property type="entry name" value="ZN2_CY6_FUNGAL_2"/>
    <property type="match status" value="1"/>
</dbReference>
<dbReference type="InterPro" id="IPR007219">
    <property type="entry name" value="XnlR_reg_dom"/>
</dbReference>
<keyword evidence="5" id="KW-0804">Transcription</keyword>
<feature type="region of interest" description="Disordered" evidence="7">
    <location>
        <begin position="115"/>
        <end position="172"/>
    </location>
</feature>
<keyword evidence="10" id="KW-1185">Reference proteome</keyword>
<dbReference type="OrthoDB" id="39175at2759"/>
<feature type="region of interest" description="Disordered" evidence="7">
    <location>
        <begin position="184"/>
        <end position="208"/>
    </location>
</feature>
<dbReference type="OMA" id="WEEDRNW"/>
<organism evidence="9 10">
    <name type="scientific">Gloeophyllum trabeum (strain ATCC 11539 / FP-39264 / Madison 617)</name>
    <name type="common">Brown rot fungus</name>
    <dbReference type="NCBI Taxonomy" id="670483"/>
    <lineage>
        <taxon>Eukaryota</taxon>
        <taxon>Fungi</taxon>
        <taxon>Dikarya</taxon>
        <taxon>Basidiomycota</taxon>
        <taxon>Agaricomycotina</taxon>
        <taxon>Agaricomycetes</taxon>
        <taxon>Gloeophyllales</taxon>
        <taxon>Gloeophyllaceae</taxon>
        <taxon>Gloeophyllum</taxon>
    </lineage>
</organism>